<dbReference type="AlphaFoldDB" id="A0A833W3E4"/>
<gene>
    <name evidence="1" type="ORF">E2986_13944</name>
</gene>
<organism evidence="1 2">
    <name type="scientific">Frieseomelitta varia</name>
    <dbReference type="NCBI Taxonomy" id="561572"/>
    <lineage>
        <taxon>Eukaryota</taxon>
        <taxon>Metazoa</taxon>
        <taxon>Ecdysozoa</taxon>
        <taxon>Arthropoda</taxon>
        <taxon>Hexapoda</taxon>
        <taxon>Insecta</taxon>
        <taxon>Pterygota</taxon>
        <taxon>Neoptera</taxon>
        <taxon>Endopterygota</taxon>
        <taxon>Hymenoptera</taxon>
        <taxon>Apocrita</taxon>
        <taxon>Aculeata</taxon>
        <taxon>Apoidea</taxon>
        <taxon>Anthophila</taxon>
        <taxon>Apidae</taxon>
        <taxon>Frieseomelitta</taxon>
    </lineage>
</organism>
<name>A0A833W3E4_9HYME</name>
<proteinExistence type="predicted"/>
<evidence type="ECO:0000313" key="1">
    <source>
        <dbReference type="EMBL" id="KAF3422637.1"/>
    </source>
</evidence>
<accession>A0A833W3E4</accession>
<evidence type="ECO:0000313" key="2">
    <source>
        <dbReference type="Proteomes" id="UP000655588"/>
    </source>
</evidence>
<protein>
    <submittedName>
        <fullName evidence="1">Uncharacterized protein</fullName>
    </submittedName>
</protein>
<reference evidence="1" key="1">
    <citation type="submission" date="2019-11" db="EMBL/GenBank/DDBJ databases">
        <title>The nuclear and mitochondrial genomes of Frieseomelitta varia - a highly eusocial stingless bee (Meliponini) with a permanently sterile worker caste.</title>
        <authorList>
            <person name="Freitas F.C.P."/>
            <person name="Lourenco A.P."/>
            <person name="Nunes F.M.F."/>
            <person name="Paschoal A.R."/>
            <person name="Abreu F.C.P."/>
            <person name="Barbin F.O."/>
            <person name="Bataglia L."/>
            <person name="Cardoso-Junior C.A.M."/>
            <person name="Cervoni M.S."/>
            <person name="Silva S.R."/>
            <person name="Dalarmi F."/>
            <person name="Del Lama M.A."/>
            <person name="Depintor T.S."/>
            <person name="Ferreira K.M."/>
            <person name="Goria P.S."/>
            <person name="Jaskot M.C."/>
            <person name="Lago D.C."/>
            <person name="Luna-Lucena D."/>
            <person name="Moda L.M."/>
            <person name="Nascimento L."/>
            <person name="Pedrino M."/>
            <person name="Rabico F.O."/>
            <person name="Sanches F.C."/>
            <person name="Santos D.E."/>
            <person name="Santos C.G."/>
            <person name="Vieira J."/>
            <person name="Lopes T.F."/>
            <person name="Barchuk A.R."/>
            <person name="Hartfelder K."/>
            <person name="Simoes Z.L.P."/>
            <person name="Bitondi M.M.G."/>
            <person name="Pinheiro D.G."/>
        </authorList>
    </citation>
    <scope>NUCLEOTIDE SEQUENCE</scope>
    <source>
        <strain evidence="1">USP_RPSP 00005682</strain>
        <tissue evidence="1">Whole individual</tissue>
    </source>
</reference>
<sequence length="95" mass="10473">MQKFKQAEAENKLAISKHLEANAYLESSSEDEDDRSKENMQNVIGKILSAYQGEEADAEKILSYLINIFQSGNAVCLICISTVKKTDPVCSSKAV</sequence>
<dbReference type="EMBL" id="WNWW01000666">
    <property type="protein sequence ID" value="KAF3422637.1"/>
    <property type="molecule type" value="Genomic_DNA"/>
</dbReference>
<keyword evidence="2" id="KW-1185">Reference proteome</keyword>
<dbReference type="Proteomes" id="UP000655588">
    <property type="component" value="Unassembled WGS sequence"/>
</dbReference>
<comment type="caution">
    <text evidence="1">The sequence shown here is derived from an EMBL/GenBank/DDBJ whole genome shotgun (WGS) entry which is preliminary data.</text>
</comment>